<protein>
    <submittedName>
        <fullName evidence="1">Uncharacterized protein</fullName>
    </submittedName>
</protein>
<keyword evidence="2" id="KW-1185">Reference proteome</keyword>
<evidence type="ECO:0000313" key="1">
    <source>
        <dbReference type="EMBL" id="KAL0956658.1"/>
    </source>
</evidence>
<accession>A0ABR3JLI0</accession>
<gene>
    <name evidence="1" type="ORF">HGRIS_002790</name>
</gene>
<proteinExistence type="predicted"/>
<reference evidence="2" key="1">
    <citation type="submission" date="2024-06" db="EMBL/GenBank/DDBJ databases">
        <title>Multi-omics analyses provide insights into the biosynthesis of the anticancer antibiotic pleurotin in Hohenbuehelia grisea.</title>
        <authorList>
            <person name="Weaver J.A."/>
            <person name="Alberti F."/>
        </authorList>
    </citation>
    <scope>NUCLEOTIDE SEQUENCE [LARGE SCALE GENOMIC DNA]</scope>
    <source>
        <strain evidence="2">T-177</strain>
    </source>
</reference>
<evidence type="ECO:0000313" key="2">
    <source>
        <dbReference type="Proteomes" id="UP001556367"/>
    </source>
</evidence>
<comment type="caution">
    <text evidence="1">The sequence shown here is derived from an EMBL/GenBank/DDBJ whole genome shotgun (WGS) entry which is preliminary data.</text>
</comment>
<dbReference type="Proteomes" id="UP001556367">
    <property type="component" value="Unassembled WGS sequence"/>
</dbReference>
<dbReference type="EMBL" id="JASNQZ010000006">
    <property type="protein sequence ID" value="KAL0956658.1"/>
    <property type="molecule type" value="Genomic_DNA"/>
</dbReference>
<sequence>MDNVVLPRLTHLSLSDLDRSVCPILSLRLPALRHLFWRPALKGADSQNNQLILSLPACVSTSSLESLTISGVYLTSPGVQLLPSLQIKSSDSDVQYVRTLKRLTLAVNYDPDWINMNDALQWTANNIKSLVSAPLQRIPAHLELHIAVGLQDSPSRFHDQSGSPEWWGYLDRTLADLQIQRARGGSSSKATTNIIFFQSIYHRGTSQDTHARQDMISYVRRCMPQLDKAGSLRAGFEVDDDPFQPGTFVVSSPTPGQPNILRARN</sequence>
<organism evidence="1 2">
    <name type="scientific">Hohenbuehelia grisea</name>
    <dbReference type="NCBI Taxonomy" id="104357"/>
    <lineage>
        <taxon>Eukaryota</taxon>
        <taxon>Fungi</taxon>
        <taxon>Dikarya</taxon>
        <taxon>Basidiomycota</taxon>
        <taxon>Agaricomycotina</taxon>
        <taxon>Agaricomycetes</taxon>
        <taxon>Agaricomycetidae</taxon>
        <taxon>Agaricales</taxon>
        <taxon>Pleurotineae</taxon>
        <taxon>Pleurotaceae</taxon>
        <taxon>Hohenbuehelia</taxon>
    </lineage>
</organism>
<name>A0ABR3JLI0_9AGAR</name>